<dbReference type="SUPFAM" id="SSF56645">
    <property type="entry name" value="Acyl-CoA dehydrogenase NM domain-like"/>
    <property type="match status" value="1"/>
</dbReference>
<evidence type="ECO:0000259" key="7">
    <source>
        <dbReference type="Pfam" id="PF00441"/>
    </source>
</evidence>
<keyword evidence="4 6" id="KW-0274">FAD</keyword>
<dbReference type="SUPFAM" id="SSF47203">
    <property type="entry name" value="Acyl-CoA dehydrogenase C-terminal domain-like"/>
    <property type="match status" value="1"/>
</dbReference>
<dbReference type="Proteomes" id="UP001236500">
    <property type="component" value="Chromosome"/>
</dbReference>
<evidence type="ECO:0000256" key="1">
    <source>
        <dbReference type="ARBA" id="ARBA00001974"/>
    </source>
</evidence>
<evidence type="ECO:0000259" key="9">
    <source>
        <dbReference type="Pfam" id="PF02771"/>
    </source>
</evidence>
<feature type="domain" description="Acyl-CoA dehydrogenase/oxidase N-terminal" evidence="9">
    <location>
        <begin position="6"/>
        <end position="117"/>
    </location>
</feature>
<comment type="similarity">
    <text evidence="2 6">Belongs to the acyl-CoA dehydrogenase family.</text>
</comment>
<evidence type="ECO:0000256" key="3">
    <source>
        <dbReference type="ARBA" id="ARBA00022630"/>
    </source>
</evidence>
<keyword evidence="3 6" id="KW-0285">Flavoprotein</keyword>
<organism evidence="10 11">
    <name type="scientific">Microbulbifer bruguierae</name>
    <dbReference type="NCBI Taxonomy" id="3029061"/>
    <lineage>
        <taxon>Bacteria</taxon>
        <taxon>Pseudomonadati</taxon>
        <taxon>Pseudomonadota</taxon>
        <taxon>Gammaproteobacteria</taxon>
        <taxon>Cellvibrionales</taxon>
        <taxon>Microbulbiferaceae</taxon>
        <taxon>Microbulbifer</taxon>
    </lineage>
</organism>
<dbReference type="PANTHER" id="PTHR43884:SF20">
    <property type="entry name" value="ACYL-COA DEHYDROGENASE FADE28"/>
    <property type="match status" value="1"/>
</dbReference>
<dbReference type="RefSeq" id="WP_280321698.1">
    <property type="nucleotide sequence ID" value="NZ_CP118605.1"/>
</dbReference>
<evidence type="ECO:0000313" key="11">
    <source>
        <dbReference type="Proteomes" id="UP001236500"/>
    </source>
</evidence>
<dbReference type="Gene3D" id="2.40.110.10">
    <property type="entry name" value="Butyryl-CoA Dehydrogenase, subunit A, domain 2"/>
    <property type="match status" value="1"/>
</dbReference>
<dbReference type="InterPro" id="IPR009075">
    <property type="entry name" value="AcylCo_DH/oxidase_C"/>
</dbReference>
<evidence type="ECO:0000256" key="5">
    <source>
        <dbReference type="ARBA" id="ARBA00023002"/>
    </source>
</evidence>
<evidence type="ECO:0000313" key="10">
    <source>
        <dbReference type="EMBL" id="WGL17792.1"/>
    </source>
</evidence>
<comment type="cofactor">
    <cofactor evidence="1 6">
        <name>FAD</name>
        <dbReference type="ChEBI" id="CHEBI:57692"/>
    </cofactor>
</comment>
<dbReference type="InterPro" id="IPR037069">
    <property type="entry name" value="AcylCoA_DH/ox_N_sf"/>
</dbReference>
<dbReference type="InterPro" id="IPR006091">
    <property type="entry name" value="Acyl-CoA_Oxase/DH_mid-dom"/>
</dbReference>
<evidence type="ECO:0000256" key="4">
    <source>
        <dbReference type="ARBA" id="ARBA00022827"/>
    </source>
</evidence>
<keyword evidence="5 6" id="KW-0560">Oxidoreductase</keyword>
<dbReference type="InterPro" id="IPR013786">
    <property type="entry name" value="AcylCoA_DH/ox_N"/>
</dbReference>
<dbReference type="InterPro" id="IPR046373">
    <property type="entry name" value="Acyl-CoA_Oxase/DH_mid-dom_sf"/>
</dbReference>
<feature type="domain" description="Acyl-CoA oxidase/dehydrogenase middle" evidence="8">
    <location>
        <begin position="122"/>
        <end position="213"/>
    </location>
</feature>
<keyword evidence="11" id="KW-1185">Reference proteome</keyword>
<dbReference type="CDD" id="cd00567">
    <property type="entry name" value="ACAD"/>
    <property type="match status" value="1"/>
</dbReference>
<name>A0ABY8NJ92_9GAMM</name>
<dbReference type="Pfam" id="PF02770">
    <property type="entry name" value="Acyl-CoA_dh_M"/>
    <property type="match status" value="1"/>
</dbReference>
<dbReference type="EMBL" id="CP118605">
    <property type="protein sequence ID" value="WGL17792.1"/>
    <property type="molecule type" value="Genomic_DNA"/>
</dbReference>
<dbReference type="Pfam" id="PF02771">
    <property type="entry name" value="Acyl-CoA_dh_N"/>
    <property type="match status" value="1"/>
</dbReference>
<evidence type="ECO:0000259" key="8">
    <source>
        <dbReference type="Pfam" id="PF02770"/>
    </source>
</evidence>
<evidence type="ECO:0000256" key="2">
    <source>
        <dbReference type="ARBA" id="ARBA00009347"/>
    </source>
</evidence>
<gene>
    <name evidence="10" type="ORF">PVT68_05720</name>
</gene>
<accession>A0ABY8NJ92</accession>
<reference evidence="10 11" key="1">
    <citation type="submission" date="2023-02" db="EMBL/GenBank/DDBJ databases">
        <title>Description and genomic characterization of Microbulbifer bruguierae sp. nov., isolated from the sediment of mangrove plant Bruguiera sexangula.</title>
        <authorList>
            <person name="Long M."/>
        </authorList>
    </citation>
    <scope>NUCLEOTIDE SEQUENCE [LARGE SCALE GENOMIC DNA]</scope>
    <source>
        <strain evidence="10 11">H12</strain>
    </source>
</reference>
<dbReference type="PANTHER" id="PTHR43884">
    <property type="entry name" value="ACYL-COA DEHYDROGENASE"/>
    <property type="match status" value="1"/>
</dbReference>
<dbReference type="Pfam" id="PF00441">
    <property type="entry name" value="Acyl-CoA_dh_1"/>
    <property type="match status" value="1"/>
</dbReference>
<dbReference type="InterPro" id="IPR009100">
    <property type="entry name" value="AcylCoA_DH/oxidase_NM_dom_sf"/>
</dbReference>
<dbReference type="Gene3D" id="1.20.140.10">
    <property type="entry name" value="Butyryl-CoA Dehydrogenase, subunit A, domain 3"/>
    <property type="match status" value="1"/>
</dbReference>
<sequence length="377" mass="40832">MDFSFSEEQVLLRDSVARFIRQDYTFELRQKTVTGNEPFNRAHWQQFAELGWLLVPFNEEDGGLGGSAVDLMLVMEEFGKGMVVEPLLASAVLAGGLIAECGSAAQKSDWLLPMMEGHLQLAFAYAESQSRFDPGNIATRAVADGDHYLLSGHKTVVLNGAAADVLVVSANIGQEGEPAVSLLVVDAAAPGIKRNSYKTVDGHNAAEIYFDQVLVPRANLLGKEGEALPAIEKIIDRATLAICAEAVGAMESALEKTLEYTKTRKQFGVSIASFQALQHRMADMFIECQQARSILMMAAMVLDTNGGTAPGAISAAKSRIGKAARHVGQEAVQLHGGIGVTDELDVAHLFKRLTSIQYLFGSTDYHTRRFIDSRINN</sequence>
<evidence type="ECO:0000256" key="6">
    <source>
        <dbReference type="RuleBase" id="RU362125"/>
    </source>
</evidence>
<feature type="domain" description="Acyl-CoA dehydrogenase/oxidase C-terminal" evidence="7">
    <location>
        <begin position="232"/>
        <end position="368"/>
    </location>
</feature>
<dbReference type="InterPro" id="IPR036250">
    <property type="entry name" value="AcylCo_DH-like_C"/>
</dbReference>
<dbReference type="Gene3D" id="1.10.540.10">
    <property type="entry name" value="Acyl-CoA dehydrogenase/oxidase, N-terminal domain"/>
    <property type="match status" value="1"/>
</dbReference>
<proteinExistence type="inferred from homology"/>
<protein>
    <submittedName>
        <fullName evidence="10">Acyl-CoA dehydrogenase</fullName>
    </submittedName>
</protein>